<organism evidence="8 9">
    <name type="scientific">Piscinibacter aquaticus</name>
    <dbReference type="NCBI Taxonomy" id="392597"/>
    <lineage>
        <taxon>Bacteria</taxon>
        <taxon>Pseudomonadati</taxon>
        <taxon>Pseudomonadota</taxon>
        <taxon>Betaproteobacteria</taxon>
        <taxon>Burkholderiales</taxon>
        <taxon>Sphaerotilaceae</taxon>
        <taxon>Piscinibacter</taxon>
    </lineage>
</organism>
<keyword evidence="4 6" id="KW-1133">Transmembrane helix</keyword>
<accession>A0A5C6U549</accession>
<evidence type="ECO:0000256" key="4">
    <source>
        <dbReference type="ARBA" id="ARBA00022989"/>
    </source>
</evidence>
<evidence type="ECO:0000256" key="6">
    <source>
        <dbReference type="SAM" id="Phobius"/>
    </source>
</evidence>
<evidence type="ECO:0000313" key="8">
    <source>
        <dbReference type="EMBL" id="TXC66865.1"/>
    </source>
</evidence>
<keyword evidence="2" id="KW-1003">Cell membrane</keyword>
<feature type="transmembrane region" description="Helical" evidence="6">
    <location>
        <begin position="20"/>
        <end position="37"/>
    </location>
</feature>
<evidence type="ECO:0000256" key="5">
    <source>
        <dbReference type="ARBA" id="ARBA00023136"/>
    </source>
</evidence>
<evidence type="ECO:0000313" key="9">
    <source>
        <dbReference type="Proteomes" id="UP000321832"/>
    </source>
</evidence>
<gene>
    <name evidence="8" type="ORF">FSC37_16890</name>
</gene>
<dbReference type="InterPro" id="IPR033479">
    <property type="entry name" value="dCache_1"/>
</dbReference>
<keyword evidence="3 6" id="KW-0812">Transmembrane</keyword>
<dbReference type="CDD" id="cd12914">
    <property type="entry name" value="PDC1_DGC_like"/>
    <property type="match status" value="1"/>
</dbReference>
<dbReference type="Gene3D" id="3.30.450.20">
    <property type="entry name" value="PAS domain"/>
    <property type="match status" value="1"/>
</dbReference>
<dbReference type="InterPro" id="IPR029151">
    <property type="entry name" value="Sensor-like_sf"/>
</dbReference>
<reference evidence="8 9" key="1">
    <citation type="submission" date="2019-08" db="EMBL/GenBank/DDBJ databases">
        <authorList>
            <person name="Khan S.A."/>
            <person name="Jeon C.O."/>
            <person name="Jeong S.E."/>
        </authorList>
    </citation>
    <scope>NUCLEOTIDE SEQUENCE [LARGE SCALE GENOMIC DNA]</scope>
    <source>
        <strain evidence="9">IMCC1728</strain>
    </source>
</reference>
<dbReference type="SUPFAM" id="SSF103190">
    <property type="entry name" value="Sensory domain-like"/>
    <property type="match status" value="1"/>
</dbReference>
<dbReference type="Pfam" id="PF02743">
    <property type="entry name" value="dCache_1"/>
    <property type="match status" value="1"/>
</dbReference>
<evidence type="ECO:0000256" key="3">
    <source>
        <dbReference type="ARBA" id="ARBA00022692"/>
    </source>
</evidence>
<dbReference type="AlphaFoldDB" id="A0A5C6U549"/>
<evidence type="ECO:0000256" key="2">
    <source>
        <dbReference type="ARBA" id="ARBA00022475"/>
    </source>
</evidence>
<dbReference type="GO" id="GO:0005886">
    <property type="term" value="C:plasma membrane"/>
    <property type="evidence" value="ECO:0007669"/>
    <property type="project" value="UniProtKB-SubCell"/>
</dbReference>
<comment type="subcellular location">
    <subcellularLocation>
        <location evidence="1">Cell membrane</location>
        <topology evidence="1">Multi-pass membrane protein</topology>
    </subcellularLocation>
</comment>
<dbReference type="Proteomes" id="UP000321832">
    <property type="component" value="Unassembled WGS sequence"/>
</dbReference>
<evidence type="ECO:0000259" key="7">
    <source>
        <dbReference type="Pfam" id="PF02743"/>
    </source>
</evidence>
<evidence type="ECO:0000256" key="1">
    <source>
        <dbReference type="ARBA" id="ARBA00004651"/>
    </source>
</evidence>
<feature type="domain" description="Cache" evidence="7">
    <location>
        <begin position="47"/>
        <end position="209"/>
    </location>
</feature>
<comment type="caution">
    <text evidence="8">The sequence shown here is derived from an EMBL/GenBank/DDBJ whole genome shotgun (WGS) entry which is preliminary data.</text>
</comment>
<dbReference type="EMBL" id="VOPW01000001">
    <property type="protein sequence ID" value="TXC66865.1"/>
    <property type="molecule type" value="Genomic_DNA"/>
</dbReference>
<name>A0A5C6U549_9BURK</name>
<keyword evidence="9" id="KW-1185">Reference proteome</keyword>
<proteinExistence type="predicted"/>
<protein>
    <recommendedName>
        <fullName evidence="7">Cache domain-containing protein</fullName>
    </recommendedName>
</protein>
<keyword evidence="5 6" id="KW-0472">Membrane</keyword>
<sequence>MELSEPRPAPTPLPALGRRLVAFNLLMLVLVAALVWISQSASRRNHTERAEVATENIAAGLAQTILAELDRVDIGLRNVALDLEPDFSAGSPDAARVEALLAQQLALLPQLESIRIADAQGVVRYGRGVAEAPRVDVSDREYFVQAREGRSPGPVVSGPMQARISQQWVVAVARPLRDAGGDFVGVVYANVAAERFARLIEGVDLGRGGAVTLRGSGLAVLARRSVGSTSPVETGSSMVSAELKARLAAQLTLAVSRPMRHSTAWSALPPTGASARRRSWWSPGWRPTTFSMHGGCRRAR</sequence>